<feature type="domain" description="ATPase AAA-type core" evidence="2">
    <location>
        <begin position="60"/>
        <end position="361"/>
    </location>
</feature>
<dbReference type="RefSeq" id="WP_238567839.1">
    <property type="nucleotide sequence ID" value="NZ_BBPA01000052.1"/>
</dbReference>
<keyword evidence="1" id="KW-0175">Coiled coil</keyword>
<feature type="coiled-coil region" evidence="1">
    <location>
        <begin position="414"/>
        <end position="441"/>
    </location>
</feature>
<dbReference type="PANTHER" id="PTHR43581">
    <property type="entry name" value="ATP/GTP PHOSPHATASE"/>
    <property type="match status" value="1"/>
</dbReference>
<evidence type="ECO:0000313" key="4">
    <source>
        <dbReference type="Proteomes" id="UP000030321"/>
    </source>
</evidence>
<dbReference type="AlphaFoldDB" id="A0A0A1VXQ6"/>
<evidence type="ECO:0000313" key="3">
    <source>
        <dbReference type="EMBL" id="GAL94056.1"/>
    </source>
</evidence>
<dbReference type="Proteomes" id="UP000030321">
    <property type="component" value="Unassembled WGS sequence"/>
</dbReference>
<dbReference type="InterPro" id="IPR051396">
    <property type="entry name" value="Bact_Antivir_Def_Nuclease"/>
</dbReference>
<organism evidence="3 4">
    <name type="scientific">Microcystis aeruginosa NIES-44</name>
    <dbReference type="NCBI Taxonomy" id="449439"/>
    <lineage>
        <taxon>Bacteria</taxon>
        <taxon>Bacillati</taxon>
        <taxon>Cyanobacteriota</taxon>
        <taxon>Cyanophyceae</taxon>
        <taxon>Oscillatoriophycideae</taxon>
        <taxon>Chroococcales</taxon>
        <taxon>Microcystaceae</taxon>
        <taxon>Microcystis</taxon>
    </lineage>
</organism>
<dbReference type="Gene3D" id="3.40.50.300">
    <property type="entry name" value="P-loop containing nucleotide triphosphate hydrolases"/>
    <property type="match status" value="1"/>
</dbReference>
<dbReference type="InterPro" id="IPR027417">
    <property type="entry name" value="P-loop_NTPase"/>
</dbReference>
<reference evidence="4" key="1">
    <citation type="journal article" date="2015" name="Genome">
        <title>Whole Genome Sequence of the Non-Microcystin-Producing Microcystis aeruginosa Strain NIES-44.</title>
        <authorList>
            <person name="Okano K."/>
            <person name="Miyata N."/>
            <person name="Ozaki Y."/>
        </authorList>
    </citation>
    <scope>NUCLEOTIDE SEQUENCE [LARGE SCALE GENOMIC DNA]</scope>
    <source>
        <strain evidence="4">NIES-44</strain>
    </source>
</reference>
<sequence length="474" mass="53538">MWPNKLEFYRSLLSSGGMSMWVESITLENIKCFQNQEIKFIRNPNNQRHWRAKPYHWITLLGENGVGKSRILQALALLLAGPEAAKELLPRPTGWICNPKTPGKLTAVLHQEDGDAGKFGTDKTRKTFAYSYFVTGKERLELGASKDKQTYTEPALIEENSKILGWLRANAFASDNHGWFAVGYGAFRRLTRVSQVIIPSLEPPQRSSNFFSQFHEDTSLSSFERWMVYLDYRIAKNPEDSKSKQMKKIGEEAITKLLPGNVEIAEVTADALIQFLVNGQKVPTISLSDGFRSMIALAGDLIWRLLQSFPNLDNPTEASGVVLIDELDIHLHPSWQREIAGWLQEVFPKLQFFVATHSPLIAAGAGPNSLTLRIDLVAGESEIVEIPYKELAANVDRTLTSSAFGLKSTFPTETENKIKRYHQLNRKNKNLAAEEKQEYEQLSLFVREVKPFGEISQPNSLESRIDALLEERLS</sequence>
<evidence type="ECO:0000259" key="2">
    <source>
        <dbReference type="Pfam" id="PF13304"/>
    </source>
</evidence>
<gene>
    <name evidence="3" type="ORF">N44_02636</name>
</gene>
<accession>A0A0A1VXQ6</accession>
<comment type="caution">
    <text evidence="3">The sequence shown here is derived from an EMBL/GenBank/DDBJ whole genome shotgun (WGS) entry which is preliminary data.</text>
</comment>
<dbReference type="SUPFAM" id="SSF52540">
    <property type="entry name" value="P-loop containing nucleoside triphosphate hydrolases"/>
    <property type="match status" value="1"/>
</dbReference>
<evidence type="ECO:0000256" key="1">
    <source>
        <dbReference type="SAM" id="Coils"/>
    </source>
</evidence>
<dbReference type="GO" id="GO:0005524">
    <property type="term" value="F:ATP binding"/>
    <property type="evidence" value="ECO:0007669"/>
    <property type="project" value="InterPro"/>
</dbReference>
<name>A0A0A1VXQ6_MICAE</name>
<dbReference type="GO" id="GO:0016887">
    <property type="term" value="F:ATP hydrolysis activity"/>
    <property type="evidence" value="ECO:0007669"/>
    <property type="project" value="InterPro"/>
</dbReference>
<protein>
    <recommendedName>
        <fullName evidence="2">ATPase AAA-type core domain-containing protein</fullName>
    </recommendedName>
</protein>
<proteinExistence type="predicted"/>
<dbReference type="Pfam" id="PF13304">
    <property type="entry name" value="AAA_21"/>
    <property type="match status" value="1"/>
</dbReference>
<dbReference type="PANTHER" id="PTHR43581:SF2">
    <property type="entry name" value="EXCINUCLEASE ATPASE SUBUNIT"/>
    <property type="match status" value="1"/>
</dbReference>
<dbReference type="EMBL" id="BBPA01000052">
    <property type="protein sequence ID" value="GAL94056.1"/>
    <property type="molecule type" value="Genomic_DNA"/>
</dbReference>
<dbReference type="InterPro" id="IPR003959">
    <property type="entry name" value="ATPase_AAA_core"/>
</dbReference>